<comment type="caution">
    <text evidence="13">The sequence shown here is derived from an EMBL/GenBank/DDBJ whole genome shotgun (WGS) entry which is preliminary data.</text>
</comment>
<evidence type="ECO:0000256" key="4">
    <source>
        <dbReference type="ARBA" id="ARBA00022519"/>
    </source>
</evidence>
<dbReference type="PANTHER" id="PTHR30558:SF7">
    <property type="entry name" value="TOL-PAL SYSTEM PROTEIN TOLR"/>
    <property type="match status" value="1"/>
</dbReference>
<keyword evidence="10" id="KW-0813">Transport</keyword>
<comment type="subcellular location">
    <subcellularLocation>
        <location evidence="1">Cell membrane</location>
        <topology evidence="1">Single-pass membrane protein</topology>
    </subcellularLocation>
    <subcellularLocation>
        <location evidence="10">Cell membrane</location>
        <topology evidence="10">Single-pass type II membrane protein</topology>
    </subcellularLocation>
</comment>
<dbReference type="PANTHER" id="PTHR30558">
    <property type="entry name" value="EXBD MEMBRANE COMPONENT OF PMF-DRIVEN MACROMOLECULE IMPORT SYSTEM"/>
    <property type="match status" value="1"/>
</dbReference>
<name>A0A9D1TQH3_9BACT</name>
<evidence type="ECO:0000256" key="11">
    <source>
        <dbReference type="SAM" id="MobiDB-lite"/>
    </source>
</evidence>
<evidence type="ECO:0000256" key="9">
    <source>
        <dbReference type="ARBA" id="ARBA00023306"/>
    </source>
</evidence>
<keyword evidence="10" id="KW-0653">Protein transport</keyword>
<protein>
    <submittedName>
        <fullName evidence="13">Protein TolR</fullName>
    </submittedName>
</protein>
<dbReference type="InterPro" id="IPR003400">
    <property type="entry name" value="ExbD"/>
</dbReference>
<evidence type="ECO:0000256" key="8">
    <source>
        <dbReference type="ARBA" id="ARBA00023136"/>
    </source>
</evidence>
<keyword evidence="7 12" id="KW-1133">Transmembrane helix</keyword>
<comment type="similarity">
    <text evidence="2 10">Belongs to the ExbD/TolR family.</text>
</comment>
<organism evidence="13 14">
    <name type="scientific">Candidatus Desulfovibrio intestinipullorum</name>
    <dbReference type="NCBI Taxonomy" id="2838536"/>
    <lineage>
        <taxon>Bacteria</taxon>
        <taxon>Pseudomonadati</taxon>
        <taxon>Thermodesulfobacteriota</taxon>
        <taxon>Desulfovibrionia</taxon>
        <taxon>Desulfovibrionales</taxon>
        <taxon>Desulfovibrionaceae</taxon>
        <taxon>Desulfovibrio</taxon>
    </lineage>
</organism>
<evidence type="ECO:0000256" key="6">
    <source>
        <dbReference type="ARBA" id="ARBA00022692"/>
    </source>
</evidence>
<keyword evidence="5" id="KW-0132">Cell division</keyword>
<dbReference type="InterPro" id="IPR014168">
    <property type="entry name" value="Tol-Pal_TolR"/>
</dbReference>
<evidence type="ECO:0000256" key="7">
    <source>
        <dbReference type="ARBA" id="ARBA00022989"/>
    </source>
</evidence>
<gene>
    <name evidence="13" type="primary">tolR</name>
    <name evidence="13" type="ORF">H9894_04780</name>
</gene>
<evidence type="ECO:0000313" key="14">
    <source>
        <dbReference type="Proteomes" id="UP000886752"/>
    </source>
</evidence>
<evidence type="ECO:0000256" key="10">
    <source>
        <dbReference type="RuleBase" id="RU003879"/>
    </source>
</evidence>
<feature type="compositionally biased region" description="Low complexity" evidence="11">
    <location>
        <begin position="139"/>
        <end position="169"/>
    </location>
</feature>
<keyword evidence="4" id="KW-0997">Cell inner membrane</keyword>
<dbReference type="AlphaFoldDB" id="A0A9D1TQH3"/>
<proteinExistence type="inferred from homology"/>
<evidence type="ECO:0000256" key="3">
    <source>
        <dbReference type="ARBA" id="ARBA00022475"/>
    </source>
</evidence>
<reference evidence="13" key="1">
    <citation type="journal article" date="2021" name="PeerJ">
        <title>Extensive microbial diversity within the chicken gut microbiome revealed by metagenomics and culture.</title>
        <authorList>
            <person name="Gilroy R."/>
            <person name="Ravi A."/>
            <person name="Getino M."/>
            <person name="Pursley I."/>
            <person name="Horton D.L."/>
            <person name="Alikhan N.F."/>
            <person name="Baker D."/>
            <person name="Gharbi K."/>
            <person name="Hall N."/>
            <person name="Watson M."/>
            <person name="Adriaenssens E.M."/>
            <person name="Foster-Nyarko E."/>
            <person name="Jarju S."/>
            <person name="Secka A."/>
            <person name="Antonio M."/>
            <person name="Oren A."/>
            <person name="Chaudhuri R.R."/>
            <person name="La Ragione R."/>
            <person name="Hildebrand F."/>
            <person name="Pallen M.J."/>
        </authorList>
    </citation>
    <scope>NUCLEOTIDE SEQUENCE</scope>
    <source>
        <strain evidence="13">ChiHecec2B26-446</strain>
    </source>
</reference>
<accession>A0A9D1TQH3</accession>
<evidence type="ECO:0000256" key="2">
    <source>
        <dbReference type="ARBA" id="ARBA00005811"/>
    </source>
</evidence>
<dbReference type="EMBL" id="DXHV01000052">
    <property type="protein sequence ID" value="HIW00486.1"/>
    <property type="molecule type" value="Genomic_DNA"/>
</dbReference>
<dbReference type="GO" id="GO:0015031">
    <property type="term" value="P:protein transport"/>
    <property type="evidence" value="ECO:0007669"/>
    <property type="project" value="UniProtKB-KW"/>
</dbReference>
<dbReference type="Gene3D" id="3.30.420.270">
    <property type="match status" value="1"/>
</dbReference>
<dbReference type="GO" id="GO:0022857">
    <property type="term" value="F:transmembrane transporter activity"/>
    <property type="evidence" value="ECO:0007669"/>
    <property type="project" value="InterPro"/>
</dbReference>
<dbReference type="NCBIfam" id="TIGR02801">
    <property type="entry name" value="tolR"/>
    <property type="match status" value="1"/>
</dbReference>
<dbReference type="GO" id="GO:0051301">
    <property type="term" value="P:cell division"/>
    <property type="evidence" value="ECO:0007669"/>
    <property type="project" value="UniProtKB-KW"/>
</dbReference>
<dbReference type="GO" id="GO:0005886">
    <property type="term" value="C:plasma membrane"/>
    <property type="evidence" value="ECO:0007669"/>
    <property type="project" value="UniProtKB-SubCell"/>
</dbReference>
<evidence type="ECO:0000256" key="1">
    <source>
        <dbReference type="ARBA" id="ARBA00004162"/>
    </source>
</evidence>
<evidence type="ECO:0000256" key="5">
    <source>
        <dbReference type="ARBA" id="ARBA00022618"/>
    </source>
</evidence>
<keyword evidence="8 12" id="KW-0472">Membrane</keyword>
<feature type="transmembrane region" description="Helical" evidence="12">
    <location>
        <begin position="12"/>
        <end position="30"/>
    </location>
</feature>
<keyword evidence="3" id="KW-1003">Cell membrane</keyword>
<keyword evidence="9" id="KW-0131">Cell cycle</keyword>
<dbReference type="Pfam" id="PF02472">
    <property type="entry name" value="ExbD"/>
    <property type="match status" value="1"/>
</dbReference>
<evidence type="ECO:0000313" key="13">
    <source>
        <dbReference type="EMBL" id="HIW00486.1"/>
    </source>
</evidence>
<evidence type="ECO:0000256" key="12">
    <source>
        <dbReference type="SAM" id="Phobius"/>
    </source>
</evidence>
<reference evidence="13" key="2">
    <citation type="submission" date="2021-04" db="EMBL/GenBank/DDBJ databases">
        <authorList>
            <person name="Gilroy R."/>
        </authorList>
    </citation>
    <scope>NUCLEOTIDE SEQUENCE</scope>
    <source>
        <strain evidence="13">ChiHecec2B26-446</strain>
    </source>
</reference>
<keyword evidence="6 10" id="KW-0812">Transmembrane</keyword>
<sequence length="169" mass="17635">MAASDDDFVADINVTPFVDVMLVLLVIFMVTAPMMTEGLDVALPKVETSEVLPTEDDHAILTIKAEGVLFLDEYETGLDDLVHVVTKQVKEQGKQLFVRADKSVSYGIVMSVMDRLRGAGITDVGLVTTSAFDAEDESAPGPSAQPSAGPTAGPAGASAPQPAESGRGA</sequence>
<dbReference type="Proteomes" id="UP000886752">
    <property type="component" value="Unassembled WGS sequence"/>
</dbReference>
<feature type="region of interest" description="Disordered" evidence="11">
    <location>
        <begin position="132"/>
        <end position="169"/>
    </location>
</feature>